<dbReference type="PANTHER" id="PTHR24291">
    <property type="entry name" value="CYTOCHROME P450 FAMILY 4"/>
    <property type="match status" value="1"/>
</dbReference>
<dbReference type="EMBL" id="WTPW01000663">
    <property type="protein sequence ID" value="KAF0490313.1"/>
    <property type="molecule type" value="Genomic_DNA"/>
</dbReference>
<proteinExistence type="inferred from homology"/>
<dbReference type="Gene3D" id="1.10.630.10">
    <property type="entry name" value="Cytochrome P450"/>
    <property type="match status" value="1"/>
</dbReference>
<dbReference type="OrthoDB" id="1470350at2759"/>
<dbReference type="InterPro" id="IPR001128">
    <property type="entry name" value="Cyt_P450"/>
</dbReference>
<dbReference type="GO" id="GO:0005506">
    <property type="term" value="F:iron ion binding"/>
    <property type="evidence" value="ECO:0007669"/>
    <property type="project" value="InterPro"/>
</dbReference>
<dbReference type="InterPro" id="IPR036396">
    <property type="entry name" value="Cyt_P450_sf"/>
</dbReference>
<dbReference type="InterPro" id="IPR050196">
    <property type="entry name" value="Cytochrome_P450_Monoox"/>
</dbReference>
<accession>A0A8H4AFV1</accession>
<evidence type="ECO:0000256" key="5">
    <source>
        <dbReference type="ARBA" id="ARBA00023004"/>
    </source>
</evidence>
<dbReference type="GO" id="GO:0020037">
    <property type="term" value="F:heme binding"/>
    <property type="evidence" value="ECO:0007669"/>
    <property type="project" value="InterPro"/>
</dbReference>
<evidence type="ECO:0000313" key="7">
    <source>
        <dbReference type="EMBL" id="KAF0490313.1"/>
    </source>
</evidence>
<keyword evidence="5" id="KW-0408">Iron</keyword>
<evidence type="ECO:0000256" key="2">
    <source>
        <dbReference type="ARBA" id="ARBA00022617"/>
    </source>
</evidence>
<keyword evidence="2" id="KW-0349">Heme</keyword>
<keyword evidence="6" id="KW-0503">Monooxygenase</keyword>
<evidence type="ECO:0000256" key="6">
    <source>
        <dbReference type="ARBA" id="ARBA00023033"/>
    </source>
</evidence>
<dbReference type="Proteomes" id="UP000439903">
    <property type="component" value="Unassembled WGS sequence"/>
</dbReference>
<dbReference type="AlphaFoldDB" id="A0A8H4AFV1"/>
<keyword evidence="3" id="KW-0479">Metal-binding</keyword>
<reference evidence="7 8" key="1">
    <citation type="journal article" date="2019" name="Environ. Microbiol.">
        <title>At the nexus of three kingdoms: the genome of the mycorrhizal fungus Gigaspora margarita provides insights into plant, endobacterial and fungal interactions.</title>
        <authorList>
            <person name="Venice F."/>
            <person name="Ghignone S."/>
            <person name="Salvioli di Fossalunga A."/>
            <person name="Amselem J."/>
            <person name="Novero M."/>
            <person name="Xianan X."/>
            <person name="Sedzielewska Toro K."/>
            <person name="Morin E."/>
            <person name="Lipzen A."/>
            <person name="Grigoriev I.V."/>
            <person name="Henrissat B."/>
            <person name="Martin F.M."/>
            <person name="Bonfante P."/>
        </authorList>
    </citation>
    <scope>NUCLEOTIDE SEQUENCE [LARGE SCALE GENOMIC DNA]</scope>
    <source>
        <strain evidence="7 8">BEG34</strain>
    </source>
</reference>
<organism evidence="7 8">
    <name type="scientific">Gigaspora margarita</name>
    <dbReference type="NCBI Taxonomy" id="4874"/>
    <lineage>
        <taxon>Eukaryota</taxon>
        <taxon>Fungi</taxon>
        <taxon>Fungi incertae sedis</taxon>
        <taxon>Mucoromycota</taxon>
        <taxon>Glomeromycotina</taxon>
        <taxon>Glomeromycetes</taxon>
        <taxon>Diversisporales</taxon>
        <taxon>Gigasporaceae</taxon>
        <taxon>Gigaspora</taxon>
    </lineage>
</organism>
<keyword evidence="8" id="KW-1185">Reference proteome</keyword>
<evidence type="ECO:0000256" key="4">
    <source>
        <dbReference type="ARBA" id="ARBA00023002"/>
    </source>
</evidence>
<keyword evidence="4" id="KW-0560">Oxidoreductase</keyword>
<dbReference type="GO" id="GO:0004497">
    <property type="term" value="F:monooxygenase activity"/>
    <property type="evidence" value="ECO:0007669"/>
    <property type="project" value="UniProtKB-KW"/>
</dbReference>
<evidence type="ECO:0000256" key="1">
    <source>
        <dbReference type="ARBA" id="ARBA00010617"/>
    </source>
</evidence>
<name>A0A8H4AFV1_GIGMA</name>
<comment type="similarity">
    <text evidence="1">Belongs to the cytochrome P450 family.</text>
</comment>
<gene>
    <name evidence="7" type="ORF">F8M41_021958</name>
</gene>
<dbReference type="PANTHER" id="PTHR24291:SF50">
    <property type="entry name" value="BIFUNCTIONAL ALBAFLAVENONE MONOOXYGENASE_TERPENE SYNTHASE"/>
    <property type="match status" value="1"/>
</dbReference>
<dbReference type="GO" id="GO:0016705">
    <property type="term" value="F:oxidoreductase activity, acting on paired donors, with incorporation or reduction of molecular oxygen"/>
    <property type="evidence" value="ECO:0007669"/>
    <property type="project" value="InterPro"/>
</dbReference>
<sequence>MKIDLTDADWYIPKKRNEYTPKGETFLSSDILTICSEICFTLYQIAKNSIAQSKVHDEIDKALESLRLVPVIPYIFKVSYKEGIVAGFIWNAKQEFFIHNYYIHNIKLIDTIQDYSFERFLDIIILKNEENDHLPFGGGLRMCSEFHFALTSAKSFITLIFRNIKWN</sequence>
<dbReference type="Pfam" id="PF00067">
    <property type="entry name" value="p450"/>
    <property type="match status" value="1"/>
</dbReference>
<dbReference type="SUPFAM" id="SSF48264">
    <property type="entry name" value="Cytochrome P450"/>
    <property type="match status" value="1"/>
</dbReference>
<evidence type="ECO:0000313" key="8">
    <source>
        <dbReference type="Proteomes" id="UP000439903"/>
    </source>
</evidence>
<evidence type="ECO:0000256" key="3">
    <source>
        <dbReference type="ARBA" id="ARBA00022723"/>
    </source>
</evidence>
<protein>
    <submittedName>
        <fullName evidence="7">Cytochrome P450</fullName>
    </submittedName>
</protein>
<comment type="caution">
    <text evidence="7">The sequence shown here is derived from an EMBL/GenBank/DDBJ whole genome shotgun (WGS) entry which is preliminary data.</text>
</comment>